<accession>A0AAE0ELF8</accession>
<dbReference type="PANTHER" id="PTHR43752:SF2">
    <property type="entry name" value="BNR_ASP-BOX REPEAT FAMILY PROTEIN"/>
    <property type="match status" value="1"/>
</dbReference>
<sequence>MQDCAPPLSHARQSVASTILTIFAGGGRWMSGAQGVEGVIPGDPVFSARSCEASVAPASGCGKLWLMPAHMAPRGALDPVVQYSTLLQSVDGGATWRRGGGHAQLRQITAGACRKGVQTPLDVREGRCTPVRVLLNPRRLVLLADDQVRASGSPHEGALVYPSLAVMNNDALVMFFGSTVPGNNSLFRSDSADQGLSWTMPKATGMPNNGAPIAAHGLQRAGHLVLVFNNAGLLAQRWPLSIALSHDGGQTWPWVRDLEPAAPSVQPNVSKIRGLYGRRRVLQRGEDEGFRVGAGSRWGEGTIAAPPISRSAPAVSPPPPHWWNKGEFSHPVVMQTPDETIHIAYTFLRESIQYLRVTENWIMRGGGTLGLFKGQG</sequence>
<protein>
    <recommendedName>
        <fullName evidence="1">Sialidase domain-containing protein</fullName>
    </recommendedName>
</protein>
<dbReference type="CDD" id="cd15482">
    <property type="entry name" value="Sialidase_non-viral"/>
    <property type="match status" value="1"/>
</dbReference>
<proteinExistence type="predicted"/>
<dbReference type="Proteomes" id="UP001190700">
    <property type="component" value="Unassembled WGS sequence"/>
</dbReference>
<keyword evidence="3" id="KW-1185">Reference proteome</keyword>
<dbReference type="InterPro" id="IPR036278">
    <property type="entry name" value="Sialidase_sf"/>
</dbReference>
<dbReference type="Pfam" id="PF13088">
    <property type="entry name" value="BNR_2"/>
    <property type="match status" value="1"/>
</dbReference>
<organism evidence="2 3">
    <name type="scientific">Cymbomonas tetramitiformis</name>
    <dbReference type="NCBI Taxonomy" id="36881"/>
    <lineage>
        <taxon>Eukaryota</taxon>
        <taxon>Viridiplantae</taxon>
        <taxon>Chlorophyta</taxon>
        <taxon>Pyramimonadophyceae</taxon>
        <taxon>Pyramimonadales</taxon>
        <taxon>Pyramimonadaceae</taxon>
        <taxon>Cymbomonas</taxon>
    </lineage>
</organism>
<dbReference type="InterPro" id="IPR011040">
    <property type="entry name" value="Sialidase"/>
</dbReference>
<gene>
    <name evidence="2" type="ORF">CYMTET_56834</name>
</gene>
<dbReference type="AlphaFoldDB" id="A0AAE0ELF8"/>
<dbReference type="EMBL" id="LGRX02035875">
    <property type="protein sequence ID" value="KAK3232838.1"/>
    <property type="molecule type" value="Genomic_DNA"/>
</dbReference>
<evidence type="ECO:0000313" key="3">
    <source>
        <dbReference type="Proteomes" id="UP001190700"/>
    </source>
</evidence>
<evidence type="ECO:0000313" key="2">
    <source>
        <dbReference type="EMBL" id="KAK3232838.1"/>
    </source>
</evidence>
<dbReference type="Gene3D" id="2.120.10.10">
    <property type="match status" value="1"/>
</dbReference>
<reference evidence="2 3" key="1">
    <citation type="journal article" date="2015" name="Genome Biol. Evol.">
        <title>Comparative Genomics of a Bacterivorous Green Alga Reveals Evolutionary Causalities and Consequences of Phago-Mixotrophic Mode of Nutrition.</title>
        <authorList>
            <person name="Burns J.A."/>
            <person name="Paasch A."/>
            <person name="Narechania A."/>
            <person name="Kim E."/>
        </authorList>
    </citation>
    <scope>NUCLEOTIDE SEQUENCE [LARGE SCALE GENOMIC DNA]</scope>
    <source>
        <strain evidence="2 3">PLY_AMNH</strain>
    </source>
</reference>
<name>A0AAE0ELF8_9CHLO</name>
<feature type="domain" description="Sialidase" evidence="1">
    <location>
        <begin position="62"/>
        <end position="343"/>
    </location>
</feature>
<evidence type="ECO:0000259" key="1">
    <source>
        <dbReference type="Pfam" id="PF13088"/>
    </source>
</evidence>
<comment type="caution">
    <text evidence="2">The sequence shown here is derived from an EMBL/GenBank/DDBJ whole genome shotgun (WGS) entry which is preliminary data.</text>
</comment>
<dbReference type="PANTHER" id="PTHR43752">
    <property type="entry name" value="BNR/ASP-BOX REPEAT FAMILY PROTEIN"/>
    <property type="match status" value="1"/>
</dbReference>
<dbReference type="SUPFAM" id="SSF50939">
    <property type="entry name" value="Sialidases"/>
    <property type="match status" value="1"/>
</dbReference>